<dbReference type="OrthoDB" id="185373at2759"/>
<dbReference type="InterPro" id="IPR002885">
    <property type="entry name" value="PPR_rpt"/>
</dbReference>
<dbReference type="Pfam" id="PF13041">
    <property type="entry name" value="PPR_2"/>
    <property type="match status" value="2"/>
</dbReference>
<reference evidence="3" key="1">
    <citation type="submission" date="2021-03" db="EMBL/GenBank/DDBJ databases">
        <authorList>
            <person name="Li Z."/>
            <person name="Yang C."/>
        </authorList>
    </citation>
    <scope>NUCLEOTIDE SEQUENCE</scope>
    <source>
        <strain evidence="3">Dzin_1.0</strain>
        <tissue evidence="3">Leaf</tissue>
    </source>
</reference>
<protein>
    <recommendedName>
        <fullName evidence="5">Pentatricopeptide repeat-containing protein</fullName>
    </recommendedName>
</protein>
<dbReference type="InterPro" id="IPR046960">
    <property type="entry name" value="PPR_At4g14850-like_plant"/>
</dbReference>
<evidence type="ECO:0000256" key="2">
    <source>
        <dbReference type="PROSITE-ProRule" id="PRU00708"/>
    </source>
</evidence>
<organism evidence="3 4">
    <name type="scientific">Dioscorea zingiberensis</name>
    <dbReference type="NCBI Taxonomy" id="325984"/>
    <lineage>
        <taxon>Eukaryota</taxon>
        <taxon>Viridiplantae</taxon>
        <taxon>Streptophyta</taxon>
        <taxon>Embryophyta</taxon>
        <taxon>Tracheophyta</taxon>
        <taxon>Spermatophyta</taxon>
        <taxon>Magnoliopsida</taxon>
        <taxon>Liliopsida</taxon>
        <taxon>Dioscoreales</taxon>
        <taxon>Dioscoreaceae</taxon>
        <taxon>Dioscorea</taxon>
    </lineage>
</organism>
<dbReference type="Proteomes" id="UP001085076">
    <property type="component" value="Miscellaneous, Linkage group lg09"/>
</dbReference>
<dbReference type="InterPro" id="IPR011990">
    <property type="entry name" value="TPR-like_helical_dom_sf"/>
</dbReference>
<reference evidence="3" key="2">
    <citation type="journal article" date="2022" name="Hortic Res">
        <title>The genome of Dioscorea zingiberensis sheds light on the biosynthesis, origin and evolution of the medicinally important diosgenin saponins.</title>
        <authorList>
            <person name="Li Y."/>
            <person name="Tan C."/>
            <person name="Li Z."/>
            <person name="Guo J."/>
            <person name="Li S."/>
            <person name="Chen X."/>
            <person name="Wang C."/>
            <person name="Dai X."/>
            <person name="Yang H."/>
            <person name="Song W."/>
            <person name="Hou L."/>
            <person name="Xu J."/>
            <person name="Tong Z."/>
            <person name="Xu A."/>
            <person name="Yuan X."/>
            <person name="Wang W."/>
            <person name="Yang Q."/>
            <person name="Chen L."/>
            <person name="Sun Z."/>
            <person name="Wang K."/>
            <person name="Pan B."/>
            <person name="Chen J."/>
            <person name="Bao Y."/>
            <person name="Liu F."/>
            <person name="Qi X."/>
            <person name="Gang D.R."/>
            <person name="Wen J."/>
            <person name="Li J."/>
        </authorList>
    </citation>
    <scope>NUCLEOTIDE SEQUENCE</scope>
    <source>
        <strain evidence="3">Dzin_1.0</strain>
    </source>
</reference>
<keyword evidence="4" id="KW-1185">Reference proteome</keyword>
<feature type="repeat" description="PPR" evidence="2">
    <location>
        <begin position="456"/>
        <end position="486"/>
    </location>
</feature>
<dbReference type="InterPro" id="IPR046848">
    <property type="entry name" value="E_motif"/>
</dbReference>
<dbReference type="PANTHER" id="PTHR47926">
    <property type="entry name" value="PENTATRICOPEPTIDE REPEAT-CONTAINING PROTEIN"/>
    <property type="match status" value="1"/>
</dbReference>
<dbReference type="FunFam" id="1.25.40.10:FF:001093">
    <property type="entry name" value="Pentatricopeptide repeat-containing protein At2g34400"/>
    <property type="match status" value="1"/>
</dbReference>
<dbReference type="Pfam" id="PF01535">
    <property type="entry name" value="PPR"/>
    <property type="match status" value="6"/>
</dbReference>
<dbReference type="Pfam" id="PF20431">
    <property type="entry name" value="E_motif"/>
    <property type="match status" value="1"/>
</dbReference>
<feature type="repeat" description="PPR" evidence="2">
    <location>
        <begin position="386"/>
        <end position="420"/>
    </location>
</feature>
<dbReference type="PANTHER" id="PTHR47926:SF443">
    <property type="entry name" value="PENTATRICOPEPTIDE REPEAT-CONTAINING PROTEIN"/>
    <property type="match status" value="1"/>
</dbReference>
<comment type="caution">
    <text evidence="3">The sequence shown here is derived from an EMBL/GenBank/DDBJ whole genome shotgun (WGS) entry which is preliminary data.</text>
</comment>
<dbReference type="GO" id="GO:0009451">
    <property type="term" value="P:RNA modification"/>
    <property type="evidence" value="ECO:0007669"/>
    <property type="project" value="InterPro"/>
</dbReference>
<dbReference type="PROSITE" id="PS51375">
    <property type="entry name" value="PPR"/>
    <property type="match status" value="5"/>
</dbReference>
<feature type="repeat" description="PPR" evidence="2">
    <location>
        <begin position="487"/>
        <end position="521"/>
    </location>
</feature>
<dbReference type="NCBIfam" id="TIGR00756">
    <property type="entry name" value="PPR"/>
    <property type="match status" value="3"/>
</dbReference>
<accession>A0A9D5H4T6</accession>
<evidence type="ECO:0008006" key="5">
    <source>
        <dbReference type="Google" id="ProtNLM"/>
    </source>
</evidence>
<dbReference type="EMBL" id="JAGGNH010000009">
    <property type="protein sequence ID" value="KAJ0963270.1"/>
    <property type="molecule type" value="Genomic_DNA"/>
</dbReference>
<evidence type="ECO:0000256" key="1">
    <source>
        <dbReference type="ARBA" id="ARBA00022737"/>
    </source>
</evidence>
<dbReference type="Gene3D" id="1.25.40.10">
    <property type="entry name" value="Tetratricopeptide repeat domain"/>
    <property type="match status" value="6"/>
</dbReference>
<feature type="repeat" description="PPR" evidence="2">
    <location>
        <begin position="72"/>
        <end position="106"/>
    </location>
</feature>
<keyword evidence="1" id="KW-0677">Repeat</keyword>
<name>A0A9D5H4T6_9LILI</name>
<dbReference type="GO" id="GO:0003723">
    <property type="term" value="F:RNA binding"/>
    <property type="evidence" value="ECO:0007669"/>
    <property type="project" value="InterPro"/>
</dbReference>
<gene>
    <name evidence="3" type="ORF">J5N97_028392</name>
</gene>
<feature type="repeat" description="PPR" evidence="2">
    <location>
        <begin position="182"/>
        <end position="219"/>
    </location>
</feature>
<proteinExistence type="predicted"/>
<evidence type="ECO:0000313" key="3">
    <source>
        <dbReference type="EMBL" id="KAJ0963270.1"/>
    </source>
</evidence>
<dbReference type="AlphaFoldDB" id="A0A9D5H4T6"/>
<evidence type="ECO:0000313" key="4">
    <source>
        <dbReference type="Proteomes" id="UP001085076"/>
    </source>
</evidence>
<sequence length="680" mass="75468">MIQSSSPLQNLPEKLSSYLKLGPLDPRSIHGLSLKLGCLCSTFLCNNLLHAYTSISSLADARNLLDEIPHPNVVSFSALIEGYAWIGNLKDAVKLFNNMQCRNEDEFGGGIGLLPNNFTLGSIIKGCARVRDFLVGVQVHCRVIKSGVESDAFVGNLLIDMYAKCGMVDCSWKVFDLSLGKDVVAWTTMITCLANSRQCWCQDAAFQLFRNMVCSGVQPVVMTFASLVKIFDEPKRFKQAKQTHGFIVKLGIEVDDLLGSALIAMYGRCGGIEEVIRLSARLKHDVVSLTSLLVSYIHNGFDVEAIDIFRKMVSEKMMIDPFVIASLIKACSDLQELRLGKEIHGYAMRNSFMSDASVSNAMLSLYGRCGGIREAERVFELVVEKDIISWTALLTSYCQNGYGEEAVFLFRHMLRVPLNPPIFSVTGAISACSTIPTLSLGQQIHSRTVKLGINEDISVENSLITMYAKCGSIEDATRVFDSMKRRDTISWNALINGFSQHGFEKEALEVFDQMHKKGFKPDDLTFVGILVSCGRVGLVAEGCEFFNLMSKAYGLLPKMEHYACMVDLFGRAGRLEDAMEFIAAMPCEPDQLVWEALVASCKVHGNIELAKLAAMKILQIKPEEPSPYLTLSSIHASEGIWDGKAHFRDMMNERVPKKPGQSWTEFQVLHEDTLDILQAE</sequence>